<protein>
    <recommendedName>
        <fullName evidence="2">C2H2-type domain-containing protein</fullName>
    </recommendedName>
</protein>
<dbReference type="InterPro" id="IPR036236">
    <property type="entry name" value="Znf_C2H2_sf"/>
</dbReference>
<dbReference type="InterPro" id="IPR013087">
    <property type="entry name" value="Znf_C2H2_type"/>
</dbReference>
<dbReference type="OrthoDB" id="6077919at2759"/>
<dbReference type="Proteomes" id="UP000230750">
    <property type="component" value="Unassembled WGS sequence"/>
</dbReference>
<keyword evidence="1" id="KW-0479">Metal-binding</keyword>
<organism evidence="3 4">
    <name type="scientific">Stichopus japonicus</name>
    <name type="common">Sea cucumber</name>
    <dbReference type="NCBI Taxonomy" id="307972"/>
    <lineage>
        <taxon>Eukaryota</taxon>
        <taxon>Metazoa</taxon>
        <taxon>Echinodermata</taxon>
        <taxon>Eleutherozoa</taxon>
        <taxon>Echinozoa</taxon>
        <taxon>Holothuroidea</taxon>
        <taxon>Aspidochirotacea</taxon>
        <taxon>Aspidochirotida</taxon>
        <taxon>Stichopodidae</taxon>
        <taxon>Apostichopus</taxon>
    </lineage>
</organism>
<evidence type="ECO:0000256" key="1">
    <source>
        <dbReference type="PROSITE-ProRule" id="PRU00042"/>
    </source>
</evidence>
<dbReference type="PROSITE" id="PS50157">
    <property type="entry name" value="ZINC_FINGER_C2H2_2"/>
    <property type="match status" value="1"/>
</dbReference>
<gene>
    <name evidence="3" type="ORF">BSL78_16533</name>
</gene>
<dbReference type="Gene3D" id="3.30.160.60">
    <property type="entry name" value="Classic Zinc Finger"/>
    <property type="match status" value="1"/>
</dbReference>
<evidence type="ECO:0000259" key="2">
    <source>
        <dbReference type="PROSITE" id="PS50157"/>
    </source>
</evidence>
<keyword evidence="4" id="KW-1185">Reference proteome</keyword>
<dbReference type="SUPFAM" id="SSF57667">
    <property type="entry name" value="beta-beta-alpha zinc fingers"/>
    <property type="match status" value="1"/>
</dbReference>
<comment type="caution">
    <text evidence="3">The sequence shown here is derived from an EMBL/GenBank/DDBJ whole genome shotgun (WGS) entry which is preliminary data.</text>
</comment>
<keyword evidence="1" id="KW-0862">Zinc</keyword>
<evidence type="ECO:0000313" key="3">
    <source>
        <dbReference type="EMBL" id="PIK46600.1"/>
    </source>
</evidence>
<dbReference type="EMBL" id="MRZV01000633">
    <property type="protein sequence ID" value="PIK46600.1"/>
    <property type="molecule type" value="Genomic_DNA"/>
</dbReference>
<reference evidence="3 4" key="1">
    <citation type="journal article" date="2017" name="PLoS Biol.">
        <title>The sea cucumber genome provides insights into morphological evolution and visceral regeneration.</title>
        <authorList>
            <person name="Zhang X."/>
            <person name="Sun L."/>
            <person name="Yuan J."/>
            <person name="Sun Y."/>
            <person name="Gao Y."/>
            <person name="Zhang L."/>
            <person name="Li S."/>
            <person name="Dai H."/>
            <person name="Hamel J.F."/>
            <person name="Liu C."/>
            <person name="Yu Y."/>
            <person name="Liu S."/>
            <person name="Lin W."/>
            <person name="Guo K."/>
            <person name="Jin S."/>
            <person name="Xu P."/>
            <person name="Storey K.B."/>
            <person name="Huan P."/>
            <person name="Zhang T."/>
            <person name="Zhou Y."/>
            <person name="Zhang J."/>
            <person name="Lin C."/>
            <person name="Li X."/>
            <person name="Xing L."/>
            <person name="Huo D."/>
            <person name="Sun M."/>
            <person name="Wang L."/>
            <person name="Mercier A."/>
            <person name="Li F."/>
            <person name="Yang H."/>
            <person name="Xiang J."/>
        </authorList>
    </citation>
    <scope>NUCLEOTIDE SEQUENCE [LARGE SCALE GENOMIC DNA]</scope>
    <source>
        <strain evidence="3">Shaxun</strain>
        <tissue evidence="3">Muscle</tissue>
    </source>
</reference>
<accession>A0A2G8KF58</accession>
<proteinExistence type="predicted"/>
<name>A0A2G8KF58_STIJA</name>
<dbReference type="AlphaFoldDB" id="A0A2G8KF58"/>
<evidence type="ECO:0000313" key="4">
    <source>
        <dbReference type="Proteomes" id="UP000230750"/>
    </source>
</evidence>
<keyword evidence="1" id="KW-0863">Zinc-finger</keyword>
<feature type="domain" description="C2H2-type" evidence="2">
    <location>
        <begin position="2"/>
        <end position="33"/>
    </location>
</feature>
<dbReference type="GO" id="GO:0008270">
    <property type="term" value="F:zinc ion binding"/>
    <property type="evidence" value="ECO:0007669"/>
    <property type="project" value="UniProtKB-KW"/>
</dbReference>
<sequence length="264" mass="30009">MFKCNPCKKTFVRERFLKRHLATTCPSMGHEKTEKCSNCGAGFFREDVRRRHEITCREAAKENVQSAHCSRRVHRPDLPCSSRHPPVVDILDINVDSAEDLALELTGRTNREVQTEEQIQGNLQLDKGEVIRVRGQLYRLRRAATLFAVREEGPTSTPTQTEETTGLDFRERWSLRNVSLGVDSEGNALSRTEVTHSYSCPVRDLQTYGGPYRQFYVPPVYAPYPAYGGIVPPGAAHPPRMPMNNPAGWENFLQRETQRHTEGL</sequence>